<gene>
    <name evidence="7" type="ORF">LCER1_G007677</name>
</gene>
<dbReference type="InterPro" id="IPR010255">
    <property type="entry name" value="Haem_peroxidase_sf"/>
</dbReference>
<dbReference type="AlphaFoldDB" id="A0A7D8UMG9"/>
<dbReference type="PANTHER" id="PTHR31356:SF53">
    <property type="entry name" value="HEME PEROXIDASE"/>
    <property type="match status" value="1"/>
</dbReference>
<evidence type="ECO:0000259" key="6">
    <source>
        <dbReference type="PROSITE" id="PS50873"/>
    </source>
</evidence>
<evidence type="ECO:0000313" key="8">
    <source>
        <dbReference type="Proteomes" id="UP000481288"/>
    </source>
</evidence>
<feature type="domain" description="Plant heme peroxidase family profile" evidence="6">
    <location>
        <begin position="70"/>
        <end position="339"/>
    </location>
</feature>
<dbReference type="GO" id="GO:0020037">
    <property type="term" value="F:heme binding"/>
    <property type="evidence" value="ECO:0007669"/>
    <property type="project" value="UniProtKB-UniRule"/>
</dbReference>
<sequence length="547" mass="57296">MKMIFSRLPIFNLLHFLAPASSTFFYPTVQSSLLEHILVDTHGAHASDFIDAITPCTNYVSGSQTLGRITSAQWIRVAFHDFVTADVAAGTGGLDASIGFETLRGENSGSAMNDSLGFFRPRVNSKIATADFIALSVVMSVGNCGGPQIPLRGGRVDAIAAGASGVPAADSSLEETLGFFGGAGFNKVDSIGLTACGHTMGNVHHKGFPTVVGAETVSANNTGGGVHFDSTVATFDSLVVHEYLNGTGNRGGPLVTSFNVSSRSDLRLYESDNNATMAGLATHSNVFFDTCVDLFQRMLNTVPTGVVLSDVIKPMPVKPINATLDFDNDGNLIFTGYIRVSSMSYIISDQIAYSHQTLAPGTSAAPQSLTLTTSLNEQGLHLSPESETGSSIFGSTTFFPFNTQISKPEAFTSFTVSGPGISSQSFPVQSGAFVVPSLTTVTATNITTATIRFSVATRQGSGGYVSRMMKRDGAKAPNISIQAPVAQEGTLGPKIEAFNNVAVAGVGQKAGYDVWEGSVIVYDWTLGPLSISVLDGKGAEVDVAMVN</sequence>
<dbReference type="EMBL" id="QGMG01000611">
    <property type="protein sequence ID" value="TVY52436.1"/>
    <property type="molecule type" value="Genomic_DNA"/>
</dbReference>
<dbReference type="Proteomes" id="UP000481288">
    <property type="component" value="Unassembled WGS sequence"/>
</dbReference>
<accession>A0A7D8UMG9</accession>
<keyword evidence="3 5" id="KW-0560">Oxidoreductase</keyword>
<feature type="signal peptide" evidence="5">
    <location>
        <begin position="1"/>
        <end position="22"/>
    </location>
</feature>
<dbReference type="EC" id="1.11.1.-" evidence="5"/>
<keyword evidence="2" id="KW-0479">Metal-binding</keyword>
<dbReference type="GO" id="GO:0004601">
    <property type="term" value="F:peroxidase activity"/>
    <property type="evidence" value="ECO:0007669"/>
    <property type="project" value="UniProtKB-KW"/>
</dbReference>
<keyword evidence="5" id="KW-0732">Signal</keyword>
<keyword evidence="8" id="KW-1185">Reference proteome</keyword>
<name>A0A7D8UMG9_9HELO</name>
<proteinExistence type="inferred from homology"/>
<dbReference type="GO" id="GO:0034599">
    <property type="term" value="P:cellular response to oxidative stress"/>
    <property type="evidence" value="ECO:0007669"/>
    <property type="project" value="InterPro"/>
</dbReference>
<feature type="chain" id="PRO_5029034773" description="Peroxidase" evidence="5">
    <location>
        <begin position="23"/>
        <end position="547"/>
    </location>
</feature>
<dbReference type="GO" id="GO:0046872">
    <property type="term" value="F:metal ion binding"/>
    <property type="evidence" value="ECO:0007669"/>
    <property type="project" value="UniProtKB-UniRule"/>
</dbReference>
<dbReference type="GO" id="GO:0042744">
    <property type="term" value="P:hydrogen peroxide catabolic process"/>
    <property type="evidence" value="ECO:0007669"/>
    <property type="project" value="TreeGrafter"/>
</dbReference>
<evidence type="ECO:0000256" key="2">
    <source>
        <dbReference type="ARBA" id="ARBA00022617"/>
    </source>
</evidence>
<dbReference type="GO" id="GO:0000302">
    <property type="term" value="P:response to reactive oxygen species"/>
    <property type="evidence" value="ECO:0007669"/>
    <property type="project" value="TreeGrafter"/>
</dbReference>
<evidence type="ECO:0000256" key="3">
    <source>
        <dbReference type="ARBA" id="ARBA00023002"/>
    </source>
</evidence>
<comment type="caution">
    <text evidence="7">The sequence shown here is derived from an EMBL/GenBank/DDBJ whole genome shotgun (WGS) entry which is preliminary data.</text>
</comment>
<comment type="similarity">
    <text evidence="4">Belongs to the peroxidase family.</text>
</comment>
<dbReference type="Pfam" id="PF00141">
    <property type="entry name" value="peroxidase"/>
    <property type="match status" value="1"/>
</dbReference>
<keyword evidence="2" id="KW-0408">Iron</keyword>
<dbReference type="OrthoDB" id="5985073at2759"/>
<dbReference type="PANTHER" id="PTHR31356">
    <property type="entry name" value="THYLAKOID LUMENAL 29 KDA PROTEIN, CHLOROPLASTIC-RELATED"/>
    <property type="match status" value="1"/>
</dbReference>
<evidence type="ECO:0000256" key="4">
    <source>
        <dbReference type="RuleBase" id="RU004241"/>
    </source>
</evidence>
<keyword evidence="2" id="KW-0349">Heme</keyword>
<evidence type="ECO:0000256" key="1">
    <source>
        <dbReference type="ARBA" id="ARBA00022559"/>
    </source>
</evidence>
<organism evidence="7 8">
    <name type="scientific">Lachnellula cervina</name>
    <dbReference type="NCBI Taxonomy" id="1316786"/>
    <lineage>
        <taxon>Eukaryota</taxon>
        <taxon>Fungi</taxon>
        <taxon>Dikarya</taxon>
        <taxon>Ascomycota</taxon>
        <taxon>Pezizomycotina</taxon>
        <taxon>Leotiomycetes</taxon>
        <taxon>Helotiales</taxon>
        <taxon>Lachnaceae</taxon>
        <taxon>Lachnellula</taxon>
    </lineage>
</organism>
<dbReference type="SUPFAM" id="SSF48113">
    <property type="entry name" value="Heme-dependent peroxidases"/>
    <property type="match status" value="1"/>
</dbReference>
<dbReference type="Gene3D" id="1.10.520.10">
    <property type="match status" value="1"/>
</dbReference>
<keyword evidence="1 5" id="KW-0575">Peroxidase</keyword>
<dbReference type="InterPro" id="IPR044831">
    <property type="entry name" value="Ccp1-like"/>
</dbReference>
<dbReference type="InterPro" id="IPR002016">
    <property type="entry name" value="Haem_peroxidase"/>
</dbReference>
<protein>
    <recommendedName>
        <fullName evidence="5">Peroxidase</fullName>
        <ecNumber evidence="5">1.11.1.-</ecNumber>
    </recommendedName>
</protein>
<dbReference type="PROSITE" id="PS50873">
    <property type="entry name" value="PEROXIDASE_4"/>
    <property type="match status" value="1"/>
</dbReference>
<dbReference type="PRINTS" id="PR00458">
    <property type="entry name" value="PEROXIDASE"/>
</dbReference>
<evidence type="ECO:0000256" key="5">
    <source>
        <dbReference type="RuleBase" id="RU363051"/>
    </source>
</evidence>
<reference evidence="7 8" key="1">
    <citation type="submission" date="2018-05" db="EMBL/GenBank/DDBJ databases">
        <title>Whole genome sequencing for identification of molecular markers to develop diagnostic detection tools for the regulated plant pathogen Lachnellula willkommii.</title>
        <authorList>
            <person name="Giroux E."/>
            <person name="Bilodeau G."/>
        </authorList>
    </citation>
    <scope>NUCLEOTIDE SEQUENCE [LARGE SCALE GENOMIC DNA]</scope>
    <source>
        <strain evidence="7 8">CBS 625.97</strain>
    </source>
</reference>
<evidence type="ECO:0000313" key="7">
    <source>
        <dbReference type="EMBL" id="TVY52436.1"/>
    </source>
</evidence>